<dbReference type="Pfam" id="PF00657">
    <property type="entry name" value="Lipase_GDSL"/>
    <property type="match status" value="1"/>
</dbReference>
<keyword evidence="3" id="KW-0732">Signal</keyword>
<dbReference type="CDD" id="cd01846">
    <property type="entry name" value="fatty_acyltransferase_like"/>
    <property type="match status" value="1"/>
</dbReference>
<proteinExistence type="predicted"/>
<dbReference type="STRING" id="1121400.SAMN02746065_12035"/>
<dbReference type="InterPro" id="IPR001087">
    <property type="entry name" value="GDSL"/>
</dbReference>
<reference evidence="4 5" key="1">
    <citation type="submission" date="2017-04" db="EMBL/GenBank/DDBJ databases">
        <authorList>
            <person name="Afonso C.L."/>
            <person name="Miller P.J."/>
            <person name="Scott M.A."/>
            <person name="Spackman E."/>
            <person name="Goraichik I."/>
            <person name="Dimitrov K.M."/>
            <person name="Suarez D.L."/>
            <person name="Swayne D.E."/>
        </authorList>
    </citation>
    <scope>NUCLEOTIDE SEQUENCE [LARGE SCALE GENOMIC DNA]</scope>
    <source>
        <strain evidence="4 5">DSM 3385</strain>
    </source>
</reference>
<evidence type="ECO:0000256" key="1">
    <source>
        <dbReference type="ARBA" id="ARBA00022801"/>
    </source>
</evidence>
<keyword evidence="2" id="KW-0472">Membrane</keyword>
<keyword evidence="2" id="KW-0812">Transmembrane</keyword>
<dbReference type="InterPro" id="IPR051058">
    <property type="entry name" value="GDSL_Est/Lipase"/>
</dbReference>
<gene>
    <name evidence="4" type="ORF">SAMN02746065_12035</name>
</gene>
<dbReference type="PANTHER" id="PTHR45648">
    <property type="entry name" value="GDSL LIPASE/ACYLHYDROLASE FAMILY PROTEIN (AFU_ORTHOLOGUE AFUA_4G14700)"/>
    <property type="match status" value="1"/>
</dbReference>
<evidence type="ECO:0000256" key="2">
    <source>
        <dbReference type="SAM" id="Phobius"/>
    </source>
</evidence>
<protein>
    <submittedName>
        <fullName evidence="4">Phospholipase/lecithinase/hemolysin</fullName>
    </submittedName>
</protein>
<dbReference type="Gene3D" id="3.40.50.1110">
    <property type="entry name" value="SGNH hydrolase"/>
    <property type="match status" value="1"/>
</dbReference>
<dbReference type="RefSeq" id="WP_084070890.1">
    <property type="nucleotide sequence ID" value="NZ_FWXY01000020.1"/>
</dbReference>
<accession>A0A1W2DU41</accession>
<dbReference type="Proteomes" id="UP000192418">
    <property type="component" value="Unassembled WGS sequence"/>
</dbReference>
<dbReference type="InterPro" id="IPR036514">
    <property type="entry name" value="SGNH_hydro_sf"/>
</dbReference>
<dbReference type="AlphaFoldDB" id="A0A1W2DU41"/>
<dbReference type="GO" id="GO:0016788">
    <property type="term" value="F:hydrolase activity, acting on ester bonds"/>
    <property type="evidence" value="ECO:0007669"/>
    <property type="project" value="InterPro"/>
</dbReference>
<evidence type="ECO:0000313" key="5">
    <source>
        <dbReference type="Proteomes" id="UP000192418"/>
    </source>
</evidence>
<dbReference type="SUPFAM" id="SSF52266">
    <property type="entry name" value="SGNH hydrolase"/>
    <property type="match status" value="1"/>
</dbReference>
<name>A0A1W2DU41_9BACT</name>
<feature type="chain" id="PRO_5012054426" evidence="3">
    <location>
        <begin position="32"/>
        <end position="359"/>
    </location>
</feature>
<feature type="signal peptide" evidence="3">
    <location>
        <begin position="1"/>
        <end position="31"/>
    </location>
</feature>
<keyword evidence="1" id="KW-0378">Hydrolase</keyword>
<dbReference type="EMBL" id="FWXY01000020">
    <property type="protein sequence ID" value="SMD00548.1"/>
    <property type="molecule type" value="Genomic_DNA"/>
</dbReference>
<dbReference type="OrthoDB" id="5292073at2"/>
<dbReference type="PANTHER" id="PTHR45648:SF22">
    <property type="entry name" value="GDSL LIPASE_ACYLHYDROLASE FAMILY PROTEIN (AFU_ORTHOLOGUE AFUA_4G14700)"/>
    <property type="match status" value="1"/>
</dbReference>
<evidence type="ECO:0000313" key="4">
    <source>
        <dbReference type="EMBL" id="SMD00548.1"/>
    </source>
</evidence>
<keyword evidence="2" id="KW-1133">Transmembrane helix</keyword>
<sequence length="359" mass="38598">MVQLNQRMKRVISTFCVLVAFVMAFSSAAHARIYENIVAFGDSLTDHYGLSSYLGVYDPDTNPNGVPEVWTNGDVWVEYLAADWGATLDNNAIGGAMSLGHENADIQALSDSGSLPQLGLVGQVDSFISTDPEFDEDETLFTIWIGGNDFLEFGRGESYTTDPEVLIAGMMNNISETVVSLYAQGADNFLIINLPDLGTVPAYNSKSAEEIAGTTALVQAYNTALATTIESLESSFSDISINLFDSFGFLTELIDTNAFANVTGTYMELDTEGNRTGNVNGDADDYMFWDGIHPMTRVHEMMADELRATLYPDEDGGGSSSCFINSVQGTSSGSATPLIVLIVSFCLAAIAGIGLKQRN</sequence>
<evidence type="ECO:0000256" key="3">
    <source>
        <dbReference type="SAM" id="SignalP"/>
    </source>
</evidence>
<organism evidence="4 5">
    <name type="scientific">Desulfocicer vacuolatum DSM 3385</name>
    <dbReference type="NCBI Taxonomy" id="1121400"/>
    <lineage>
        <taxon>Bacteria</taxon>
        <taxon>Pseudomonadati</taxon>
        <taxon>Thermodesulfobacteriota</taxon>
        <taxon>Desulfobacteria</taxon>
        <taxon>Desulfobacterales</taxon>
        <taxon>Desulfobacteraceae</taxon>
        <taxon>Desulfocicer</taxon>
    </lineage>
</organism>
<feature type="transmembrane region" description="Helical" evidence="2">
    <location>
        <begin position="335"/>
        <end position="355"/>
    </location>
</feature>
<keyword evidence="5" id="KW-1185">Reference proteome</keyword>